<dbReference type="InterPro" id="IPR007941">
    <property type="entry name" value="DUF726"/>
</dbReference>
<reference evidence="7" key="2">
    <citation type="journal article" date="2012" name="Nat. Commun.">
        <title>Draft genome sequence and genetic transformation of the oleaginous alga Nannochloropis gaditana.</title>
        <authorList>
            <person name="Radakovits R."/>
            <person name="Jinkerson R.E."/>
            <person name="Fuerstenberg S.I."/>
            <person name="Tae H."/>
            <person name="Settlage R.E."/>
            <person name="Boore J.L."/>
            <person name="Posewitz M.C."/>
        </authorList>
    </citation>
    <scope>NUCLEOTIDE SEQUENCE</scope>
    <source>
        <strain evidence="7">CCMP526</strain>
    </source>
</reference>
<accession>I2CNY5</accession>
<keyword evidence="4" id="KW-1133">Transmembrane helix</keyword>
<evidence type="ECO:0000256" key="6">
    <source>
        <dbReference type="SAM" id="MobiDB-lite"/>
    </source>
</evidence>
<reference evidence="7" key="1">
    <citation type="journal article" date="2012" name="Bioengineered">
        <title>Additional insights into the genome of the oleaginous model alga Nannochloropsis gaditana.</title>
        <authorList>
            <person name="Jinkerson R.E."/>
            <person name="Radakovits R."/>
            <person name="Posewitz M.C."/>
        </authorList>
    </citation>
    <scope>NUCLEOTIDE SEQUENCE</scope>
    <source>
        <strain evidence="7">CCMP526</strain>
    </source>
</reference>
<dbReference type="InterPro" id="IPR029058">
    <property type="entry name" value="AB_hydrolase_fold"/>
</dbReference>
<evidence type="ECO:0000256" key="1">
    <source>
        <dbReference type="ARBA" id="ARBA00004141"/>
    </source>
</evidence>
<feature type="compositionally biased region" description="Basic and acidic residues" evidence="6">
    <location>
        <begin position="449"/>
        <end position="470"/>
    </location>
</feature>
<dbReference type="KEGG" id="ngd:NGA_2004900"/>
<comment type="subcellular location">
    <subcellularLocation>
        <location evidence="1">Membrane</location>
        <topology evidence="1">Multi-pass membrane protein</topology>
    </subcellularLocation>
</comment>
<evidence type="ECO:0000313" key="7">
    <source>
        <dbReference type="EMBL" id="AFJ68618.1"/>
    </source>
</evidence>
<sequence>MMEVSGLTKLHLDVAEGPTPPSMGTRPQSNEIFFASTRSSSREGRPLPGFPSTTGGRRLKESSTRIIYLLALLAIESHGPFLQDTHLAKDAGQASRRRQCKEKAQLQTARRERLFRYVDSLSDVLALDDDTTLRAMVTAACQDGGLVSLQQSCSEADAEEDCYVLVQTVPELVEDLVREVGASCPSPLDSAWLSLVVKVLITYQVRAHLYDARARASFRRLSQRLGPDLLPWSEVVAIESALAFECSSLLANAGADPPRCQSLARYAKVACAALGGGALMLYTGSVAAPSIAASLVALCTAGGMGLGPAAAAITQQLTSSTATLLSYWGLTSDLCISSFLAVTGVGLTGYKMTQRTRGLTEFHFVPLHSSFPLHKRDGEAHASKRGTEECQQAPRDDNGAAASSFRGSPGLPVFICVPGWVEHDQDPRRVWGGDMTTVSTVSREAGGGRGKDTGGRGGEAEAGSRERKEAAGGGGESEEEGASMGKSVSSDGSLGSWEALEVESNGWWREVVPGGEEHVLIWETALLGQLHRAMREFVWHEASRYAIDEVIKHTALAGLTSAAALPISVLTAAQKLDSPWQLAVLHAQEAGVLLANLLALRPQGSRPVTLMGFSMGARVIFHCLEALASKGEAGLGIVENAVLLGLPMGRASERWRQALAVVAGRLVNGYSTRDWVLQFLFRSKAWELGLAGLGPVEVVGEGERRVENLDLSELVPGHLSYPKALPNIMALLRLEG</sequence>
<feature type="region of interest" description="Disordered" evidence="6">
    <location>
        <begin position="37"/>
        <end position="56"/>
    </location>
</feature>
<name>I2CNY5_NANGC</name>
<evidence type="ECO:0000256" key="4">
    <source>
        <dbReference type="ARBA" id="ARBA00022989"/>
    </source>
</evidence>
<evidence type="ECO:0000256" key="2">
    <source>
        <dbReference type="ARBA" id="ARBA00009824"/>
    </source>
</evidence>
<dbReference type="OrthoDB" id="277931at2759"/>
<dbReference type="SUPFAM" id="SSF53474">
    <property type="entry name" value="alpha/beta-Hydrolases"/>
    <property type="match status" value="1"/>
</dbReference>
<evidence type="ECO:0000256" key="5">
    <source>
        <dbReference type="ARBA" id="ARBA00023136"/>
    </source>
</evidence>
<dbReference type="OMA" id="QFQFIPL"/>
<dbReference type="PANTHER" id="PTHR17920:SF3">
    <property type="entry name" value="TRANSMEMBRANE AND COILED-COIL DOMAIN-CONTAINING PROTEIN 4"/>
    <property type="match status" value="1"/>
</dbReference>
<keyword evidence="3 7" id="KW-0812">Transmembrane</keyword>
<dbReference type="PANTHER" id="PTHR17920">
    <property type="entry name" value="TRANSMEMBRANE AND COILED-COIL DOMAIN-CONTAINING PROTEIN 4 TMCO4"/>
    <property type="match status" value="1"/>
</dbReference>
<feature type="region of interest" description="Disordered" evidence="6">
    <location>
        <begin position="376"/>
        <end position="405"/>
    </location>
</feature>
<dbReference type="GO" id="GO:0016020">
    <property type="term" value="C:membrane"/>
    <property type="evidence" value="ECO:0007669"/>
    <property type="project" value="UniProtKB-SubCell"/>
</dbReference>
<evidence type="ECO:0000256" key="3">
    <source>
        <dbReference type="ARBA" id="ARBA00022692"/>
    </source>
</evidence>
<feature type="region of interest" description="Disordered" evidence="6">
    <location>
        <begin position="1"/>
        <end position="28"/>
    </location>
</feature>
<dbReference type="EMBL" id="JU963420">
    <property type="protein sequence ID" value="AFJ68618.1"/>
    <property type="molecule type" value="mRNA"/>
</dbReference>
<dbReference type="RefSeq" id="XP_005856279.1">
    <property type="nucleotide sequence ID" value="XM_005856217.1"/>
</dbReference>
<organism evidence="7">
    <name type="scientific">Nannochloropsis gaditana (strain CCMP526)</name>
    <name type="common">Green microalga</name>
    <name type="synonym">Microchloropsis gaditana</name>
    <dbReference type="NCBI Taxonomy" id="1093141"/>
    <lineage>
        <taxon>Eukaryota</taxon>
        <taxon>Sar</taxon>
        <taxon>Stramenopiles</taxon>
        <taxon>Ochrophyta</taxon>
        <taxon>Eustigmatophyceae</taxon>
        <taxon>Eustigmatales</taxon>
        <taxon>Monodopsidaceae</taxon>
        <taxon>Nannochloropsis</taxon>
    </lineage>
</organism>
<proteinExistence type="evidence at transcript level"/>
<protein>
    <submittedName>
        <fullName evidence="7">Transmembrane and coiled-coil domains 4</fullName>
    </submittedName>
</protein>
<dbReference type="AlphaFoldDB" id="I2CNY5"/>
<gene>
    <name evidence="7" type="ORF">NGATSA_2004900</name>
</gene>
<feature type="region of interest" description="Disordered" evidence="6">
    <location>
        <begin position="426"/>
        <end position="492"/>
    </location>
</feature>
<dbReference type="Pfam" id="PF05277">
    <property type="entry name" value="DUF726"/>
    <property type="match status" value="2"/>
</dbReference>
<keyword evidence="5" id="KW-0472">Membrane</keyword>
<feature type="compositionally biased region" description="Basic and acidic residues" evidence="6">
    <location>
        <begin position="376"/>
        <end position="398"/>
    </location>
</feature>
<comment type="similarity">
    <text evidence="2">Belongs to the TMCO4 family.</text>
</comment>